<feature type="signal peptide" evidence="2">
    <location>
        <begin position="1"/>
        <end position="24"/>
    </location>
</feature>
<feature type="compositionally biased region" description="Low complexity" evidence="1">
    <location>
        <begin position="257"/>
        <end position="270"/>
    </location>
</feature>
<dbReference type="AlphaFoldDB" id="A0A3N2CSB3"/>
<keyword evidence="2" id="KW-0732">Signal</keyword>
<feature type="region of interest" description="Disordered" evidence="1">
    <location>
        <begin position="46"/>
        <end position="68"/>
    </location>
</feature>
<reference evidence="3 4" key="1">
    <citation type="submission" date="2018-11" db="EMBL/GenBank/DDBJ databases">
        <title>Sequencing the genomes of 1000 actinobacteria strains.</title>
        <authorList>
            <person name="Klenk H.-P."/>
        </authorList>
    </citation>
    <scope>NUCLEOTIDE SEQUENCE [LARGE SCALE GENOMIC DNA]</scope>
    <source>
        <strain evidence="3 4">DSM 12652</strain>
    </source>
</reference>
<feature type="region of interest" description="Disordered" evidence="1">
    <location>
        <begin position="256"/>
        <end position="285"/>
    </location>
</feature>
<feature type="chain" id="PRO_5017996893" description="PKD domain-containing protein" evidence="2">
    <location>
        <begin position="25"/>
        <end position="285"/>
    </location>
</feature>
<protein>
    <recommendedName>
        <fullName evidence="5">PKD domain-containing protein</fullName>
    </recommendedName>
</protein>
<feature type="compositionally biased region" description="Polar residues" evidence="1">
    <location>
        <begin position="51"/>
        <end position="63"/>
    </location>
</feature>
<evidence type="ECO:0000313" key="4">
    <source>
        <dbReference type="Proteomes" id="UP000281738"/>
    </source>
</evidence>
<name>A0A3N2CSB3_9ACTN</name>
<keyword evidence="4" id="KW-1185">Reference proteome</keyword>
<evidence type="ECO:0000313" key="3">
    <source>
        <dbReference type="EMBL" id="ROR90134.1"/>
    </source>
</evidence>
<evidence type="ECO:0000256" key="2">
    <source>
        <dbReference type="SAM" id="SignalP"/>
    </source>
</evidence>
<sequence length="285" mass="29737">MNRGMAAALTALILALIPDWTAAADPPVSPGDDAFDVLLKGSEGGAAIKGSDTTPPEQISSAPTKPPQFRYEYRSPCDTGVGSPNTGAGVCPASPCPPGSVQYRQWQIGFGGETPLGFVCSGDGPPPAVTAAAPAPPQVTEAMVLAAFRRVPVPELRSQSQPGDKTLVNFDTIFFTEAEPLTRDVTILGQDVRLQIEPSTFTWQHGDGTSTTTSTAGAPYPAKEIVHRYADAHVTVEHRVVVTWTAQWSLDGGPLQPVDGTVTTTGPTTPLRVAEASPSLSGQGH</sequence>
<evidence type="ECO:0008006" key="5">
    <source>
        <dbReference type="Google" id="ProtNLM"/>
    </source>
</evidence>
<accession>A0A3N2CSB3</accession>
<dbReference type="EMBL" id="RKHO01000001">
    <property type="protein sequence ID" value="ROR90134.1"/>
    <property type="molecule type" value="Genomic_DNA"/>
</dbReference>
<gene>
    <name evidence="3" type="ORF">EDD33_0969</name>
</gene>
<proteinExistence type="predicted"/>
<organism evidence="3 4">
    <name type="scientific">Nocardioides aurantiacus</name>
    <dbReference type="NCBI Taxonomy" id="86796"/>
    <lineage>
        <taxon>Bacteria</taxon>
        <taxon>Bacillati</taxon>
        <taxon>Actinomycetota</taxon>
        <taxon>Actinomycetes</taxon>
        <taxon>Propionibacteriales</taxon>
        <taxon>Nocardioidaceae</taxon>
        <taxon>Nocardioides</taxon>
    </lineage>
</organism>
<dbReference type="Proteomes" id="UP000281738">
    <property type="component" value="Unassembled WGS sequence"/>
</dbReference>
<evidence type="ECO:0000256" key="1">
    <source>
        <dbReference type="SAM" id="MobiDB-lite"/>
    </source>
</evidence>
<comment type="caution">
    <text evidence="3">The sequence shown here is derived from an EMBL/GenBank/DDBJ whole genome shotgun (WGS) entry which is preliminary data.</text>
</comment>